<feature type="compositionally biased region" description="Low complexity" evidence="1">
    <location>
        <begin position="17"/>
        <end position="41"/>
    </location>
</feature>
<dbReference type="PANTHER" id="PTHR44329:SF214">
    <property type="entry name" value="PROTEIN KINASE DOMAIN-CONTAINING PROTEIN"/>
    <property type="match status" value="1"/>
</dbReference>
<dbReference type="InterPro" id="IPR011009">
    <property type="entry name" value="Kinase-like_dom_sf"/>
</dbReference>
<dbReference type="EMBL" id="KZ819295">
    <property type="protein sequence ID" value="PWN97424.1"/>
    <property type="molecule type" value="Genomic_DNA"/>
</dbReference>
<organism evidence="3 4">
    <name type="scientific">Tilletiopsis washingtonensis</name>
    <dbReference type="NCBI Taxonomy" id="58919"/>
    <lineage>
        <taxon>Eukaryota</taxon>
        <taxon>Fungi</taxon>
        <taxon>Dikarya</taxon>
        <taxon>Basidiomycota</taxon>
        <taxon>Ustilaginomycotina</taxon>
        <taxon>Exobasidiomycetes</taxon>
        <taxon>Entylomatales</taxon>
        <taxon>Entylomatales incertae sedis</taxon>
        <taxon>Tilletiopsis</taxon>
    </lineage>
</organism>
<reference evidence="3 4" key="1">
    <citation type="journal article" date="2018" name="Mol. Biol. Evol.">
        <title>Broad Genomic Sampling Reveals a Smut Pathogenic Ancestry of the Fungal Clade Ustilaginomycotina.</title>
        <authorList>
            <person name="Kijpornyongpan T."/>
            <person name="Mondo S.J."/>
            <person name="Barry K."/>
            <person name="Sandor L."/>
            <person name="Lee J."/>
            <person name="Lipzen A."/>
            <person name="Pangilinan J."/>
            <person name="LaButti K."/>
            <person name="Hainaut M."/>
            <person name="Henrissat B."/>
            <person name="Grigoriev I.V."/>
            <person name="Spatafora J.W."/>
            <person name="Aime M.C."/>
        </authorList>
    </citation>
    <scope>NUCLEOTIDE SEQUENCE [LARGE SCALE GENOMIC DNA]</scope>
    <source>
        <strain evidence="3 4">MCA 4186</strain>
    </source>
</reference>
<dbReference type="PROSITE" id="PS00108">
    <property type="entry name" value="PROTEIN_KINASE_ST"/>
    <property type="match status" value="1"/>
</dbReference>
<dbReference type="Gene3D" id="1.10.510.10">
    <property type="entry name" value="Transferase(Phosphotransferase) domain 1"/>
    <property type="match status" value="1"/>
</dbReference>
<dbReference type="Pfam" id="PF00069">
    <property type="entry name" value="Pkinase"/>
    <property type="match status" value="1"/>
</dbReference>
<feature type="region of interest" description="Disordered" evidence="1">
    <location>
        <begin position="1"/>
        <end position="120"/>
    </location>
</feature>
<dbReference type="AlphaFoldDB" id="A0A316Z8R3"/>
<feature type="compositionally biased region" description="Low complexity" evidence="1">
    <location>
        <begin position="513"/>
        <end position="526"/>
    </location>
</feature>
<evidence type="ECO:0000259" key="2">
    <source>
        <dbReference type="PROSITE" id="PS50011"/>
    </source>
</evidence>
<dbReference type="InterPro" id="IPR008271">
    <property type="entry name" value="Ser/Thr_kinase_AS"/>
</dbReference>
<name>A0A316Z8R3_9BASI</name>
<sequence length="643" mass="68305">MQQQGSAGGRSRNDIFSAASPSLTPAPRPAAAAAANSSPASVTSKNSLFFGSSPVAPAPRASLLSPTASPSPAPAPGASRSPPRRVSELGAAGPSSLASAERPSYGRSSTEERERERDRIRKSKDMDFRLCPTRDYLLGEGRHCNVFLGSYRLKRRRRERRGAARGAASESDVSESYWQLCAVKRLHADRQSQLLGLDEAFALRRLGPHPNIVSLIDIRDETAIADPTTPSPTPGTPSDPPRLLILLELLPHSLRSFARRNPERIGWLRWKTWALQLAGTVEWMHARGCVHVDIKPENILLTDSLDMKLCDFNSALFPSPSSPLLDGAGLGTPAYGAPELTRGAAPAGAAGFSYPVDVWSMGAVLYSLATGVEPFARSRSMIDMLYRKRVFFESEENDRVARLSATRPTVRREGSTDSIESVASSILVDNGRTGASVRSIAMLLDDAPFKGLLSSPAGQPTGLLDAERNGTAASGHQRRASMGKTPQKLGRAAYLNAPRRPVGTLRRTTSYGDQSSSDASPQADDNGGNDGDAGRTDGAGAGSGVTRSADSKLAPSALSPPHSPPSAAQGMYNTPSGLPALLDEMQAEEEEDLRPYRDGSPALILPGGGRLPDAARALLERMLSTDPSLRPTAKQVVAALSAL</sequence>
<keyword evidence="3" id="KW-0808">Transferase</keyword>
<dbReference type="GO" id="GO:0005524">
    <property type="term" value="F:ATP binding"/>
    <property type="evidence" value="ECO:0007669"/>
    <property type="project" value="InterPro"/>
</dbReference>
<dbReference type="PROSITE" id="PS50011">
    <property type="entry name" value="PROTEIN_KINASE_DOM"/>
    <property type="match status" value="1"/>
</dbReference>
<evidence type="ECO:0000256" key="1">
    <source>
        <dbReference type="SAM" id="MobiDB-lite"/>
    </source>
</evidence>
<dbReference type="GO" id="GO:0004674">
    <property type="term" value="F:protein serine/threonine kinase activity"/>
    <property type="evidence" value="ECO:0007669"/>
    <property type="project" value="TreeGrafter"/>
</dbReference>
<dbReference type="GeneID" id="37267800"/>
<feature type="domain" description="Protein kinase" evidence="2">
    <location>
        <begin position="132"/>
        <end position="643"/>
    </location>
</feature>
<gene>
    <name evidence="3" type="ORF">FA09DRAFT_298657</name>
</gene>
<feature type="compositionally biased region" description="Low complexity" evidence="1">
    <location>
        <begin position="51"/>
        <end position="68"/>
    </location>
</feature>
<dbReference type="STRING" id="58919.A0A316Z8R3"/>
<keyword evidence="4" id="KW-1185">Reference proteome</keyword>
<dbReference type="SMART" id="SM00220">
    <property type="entry name" value="S_TKc"/>
    <property type="match status" value="1"/>
</dbReference>
<evidence type="ECO:0000313" key="3">
    <source>
        <dbReference type="EMBL" id="PWN97424.1"/>
    </source>
</evidence>
<feature type="compositionally biased region" description="Low complexity" evidence="1">
    <location>
        <begin position="88"/>
        <end position="108"/>
    </location>
</feature>
<dbReference type="Proteomes" id="UP000245946">
    <property type="component" value="Unassembled WGS sequence"/>
</dbReference>
<feature type="compositionally biased region" description="Low complexity" evidence="1">
    <location>
        <begin position="551"/>
        <end position="568"/>
    </location>
</feature>
<dbReference type="InterPro" id="IPR000719">
    <property type="entry name" value="Prot_kinase_dom"/>
</dbReference>
<protein>
    <submittedName>
        <fullName evidence="3">Kinase-like protein</fullName>
    </submittedName>
</protein>
<accession>A0A316Z8R3</accession>
<evidence type="ECO:0000313" key="4">
    <source>
        <dbReference type="Proteomes" id="UP000245946"/>
    </source>
</evidence>
<proteinExistence type="predicted"/>
<dbReference type="CDD" id="cd00180">
    <property type="entry name" value="PKc"/>
    <property type="match status" value="1"/>
</dbReference>
<dbReference type="OrthoDB" id="4062651at2759"/>
<feature type="region of interest" description="Disordered" evidence="1">
    <location>
        <begin position="458"/>
        <end position="609"/>
    </location>
</feature>
<dbReference type="PANTHER" id="PTHR44329">
    <property type="entry name" value="SERINE/THREONINE-PROTEIN KINASE TNNI3K-RELATED"/>
    <property type="match status" value="1"/>
</dbReference>
<dbReference type="RefSeq" id="XP_025597703.1">
    <property type="nucleotide sequence ID" value="XM_025740254.1"/>
</dbReference>
<feature type="compositionally biased region" description="Basic and acidic residues" evidence="1">
    <location>
        <begin position="109"/>
        <end position="120"/>
    </location>
</feature>
<dbReference type="SUPFAM" id="SSF56112">
    <property type="entry name" value="Protein kinase-like (PK-like)"/>
    <property type="match status" value="1"/>
</dbReference>
<keyword evidence="3" id="KW-0418">Kinase</keyword>
<dbReference type="InterPro" id="IPR051681">
    <property type="entry name" value="Ser/Thr_Kinases-Pseudokinases"/>
</dbReference>